<accession>A0ABU1IF33</accession>
<keyword evidence="1 2" id="KW-0732">Signal</keyword>
<comment type="caution">
    <text evidence="3">The sequence shown here is derived from an EMBL/GenBank/DDBJ whole genome shotgun (WGS) entry which is preliminary data.</text>
</comment>
<organism evidence="3 4">
    <name type="scientific">Paracidovorax wautersii</name>
    <dbReference type="NCBI Taxonomy" id="1177982"/>
    <lineage>
        <taxon>Bacteria</taxon>
        <taxon>Pseudomonadati</taxon>
        <taxon>Pseudomonadota</taxon>
        <taxon>Betaproteobacteria</taxon>
        <taxon>Burkholderiales</taxon>
        <taxon>Comamonadaceae</taxon>
        <taxon>Paracidovorax</taxon>
    </lineage>
</organism>
<gene>
    <name evidence="3" type="ORF">QE399_003509</name>
</gene>
<dbReference type="InterPro" id="IPR018389">
    <property type="entry name" value="DctP_fam"/>
</dbReference>
<sequence length="331" mass="35805">MMKRRTLSLLAIGLAGSLGVPSAMAQTKWDLASAYPITNFHTENLQQFAKDVDAATSGKLKITVHANASLFKANEIKRAVQGGQAPAGEILLPNFENENPIFGADGIPFLATSYADSKRLYDAQKPVLEKLLNAQGLRLLYTVAWPPQGIYAKKELASVADLRGIKWRAYSPATAKIAELIGAQPVTIQAAELSQAMATGVVESMMTSGSTGYDSKLYESIKYFYDTQAWLPKNAVIVSKKAFDALDKPAQDGLLKAAAEAEARGWKVSAEKNDWYKKALTEKGMKILPPSPKLVADMRQVGDIMLADWLKKAGPDGEAIVAAYRKSAPAK</sequence>
<keyword evidence="4" id="KW-1185">Reference proteome</keyword>
<evidence type="ECO:0000313" key="3">
    <source>
        <dbReference type="EMBL" id="MDR6215820.1"/>
    </source>
</evidence>
<feature type="signal peptide" evidence="2">
    <location>
        <begin position="1"/>
        <end position="25"/>
    </location>
</feature>
<dbReference type="PANTHER" id="PTHR33376:SF4">
    <property type="entry name" value="SIALIC ACID-BINDING PERIPLASMIC PROTEIN SIAP"/>
    <property type="match status" value="1"/>
</dbReference>
<dbReference type="CDD" id="cd13602">
    <property type="entry name" value="PBP2_TRAP_BpDctp6_7"/>
    <property type="match status" value="1"/>
</dbReference>
<proteinExistence type="predicted"/>
<dbReference type="Pfam" id="PF03480">
    <property type="entry name" value="DctP"/>
    <property type="match status" value="1"/>
</dbReference>
<dbReference type="InterPro" id="IPR038404">
    <property type="entry name" value="TRAP_DctP_sf"/>
</dbReference>
<dbReference type="NCBIfam" id="NF037995">
    <property type="entry name" value="TRAP_S1"/>
    <property type="match status" value="1"/>
</dbReference>
<name>A0ABU1IF33_9BURK</name>
<protein>
    <submittedName>
        <fullName evidence="3">TRAP-type C4-dicarboxylate transport system substrate-binding protein</fullName>
    </submittedName>
</protein>
<evidence type="ECO:0000313" key="4">
    <source>
        <dbReference type="Proteomes" id="UP001267710"/>
    </source>
</evidence>
<dbReference type="PANTHER" id="PTHR33376">
    <property type="match status" value="1"/>
</dbReference>
<evidence type="ECO:0000256" key="1">
    <source>
        <dbReference type="ARBA" id="ARBA00022729"/>
    </source>
</evidence>
<dbReference type="EMBL" id="JAVIZX010000001">
    <property type="protein sequence ID" value="MDR6215820.1"/>
    <property type="molecule type" value="Genomic_DNA"/>
</dbReference>
<evidence type="ECO:0000256" key="2">
    <source>
        <dbReference type="SAM" id="SignalP"/>
    </source>
</evidence>
<reference evidence="3 4" key="1">
    <citation type="submission" date="2023-08" db="EMBL/GenBank/DDBJ databases">
        <title>Functional and genomic diversity of the sorghum phyllosphere microbiome.</title>
        <authorList>
            <person name="Shade A."/>
        </authorList>
    </citation>
    <scope>NUCLEOTIDE SEQUENCE [LARGE SCALE GENOMIC DNA]</scope>
    <source>
        <strain evidence="3 4">SORGH_AS_0335</strain>
    </source>
</reference>
<dbReference type="Proteomes" id="UP001267710">
    <property type="component" value="Unassembled WGS sequence"/>
</dbReference>
<feature type="chain" id="PRO_5046157711" evidence="2">
    <location>
        <begin position="26"/>
        <end position="331"/>
    </location>
</feature>
<dbReference type="Gene3D" id="3.40.190.170">
    <property type="entry name" value="Bacterial extracellular solute-binding protein, family 7"/>
    <property type="match status" value="1"/>
</dbReference>